<dbReference type="AlphaFoldDB" id="A0A811UIK1"/>
<proteinExistence type="predicted"/>
<keyword evidence="1" id="KW-0812">Transmembrane</keyword>
<protein>
    <submittedName>
        <fullName evidence="3">(Mediterranean fruit fly) hypothetical protein</fullName>
    </submittedName>
</protein>
<organism evidence="3 4">
    <name type="scientific">Ceratitis capitata</name>
    <name type="common">Mediterranean fruit fly</name>
    <name type="synonym">Tephritis capitata</name>
    <dbReference type="NCBI Taxonomy" id="7213"/>
    <lineage>
        <taxon>Eukaryota</taxon>
        <taxon>Metazoa</taxon>
        <taxon>Ecdysozoa</taxon>
        <taxon>Arthropoda</taxon>
        <taxon>Hexapoda</taxon>
        <taxon>Insecta</taxon>
        <taxon>Pterygota</taxon>
        <taxon>Neoptera</taxon>
        <taxon>Endopterygota</taxon>
        <taxon>Diptera</taxon>
        <taxon>Brachycera</taxon>
        <taxon>Muscomorpha</taxon>
        <taxon>Tephritoidea</taxon>
        <taxon>Tephritidae</taxon>
        <taxon>Ceratitis</taxon>
        <taxon>Ceratitis</taxon>
    </lineage>
</organism>
<accession>A0A811UIK1</accession>
<dbReference type="InterPro" id="IPR013783">
    <property type="entry name" value="Ig-like_fold"/>
</dbReference>
<dbReference type="InterPro" id="IPR036179">
    <property type="entry name" value="Ig-like_dom_sf"/>
</dbReference>
<gene>
    <name evidence="3" type="ORF">CCAP1982_LOCUS6127</name>
</gene>
<keyword evidence="4" id="KW-1185">Reference proteome</keyword>
<evidence type="ECO:0000259" key="2">
    <source>
        <dbReference type="Pfam" id="PF07679"/>
    </source>
</evidence>
<keyword evidence="1" id="KW-1133">Transmembrane helix</keyword>
<feature type="domain" description="Immunoglobulin I-set" evidence="2">
    <location>
        <begin position="22"/>
        <end position="56"/>
    </location>
</feature>
<evidence type="ECO:0000313" key="3">
    <source>
        <dbReference type="EMBL" id="CAD6997485.1"/>
    </source>
</evidence>
<name>A0A811UIK1_CERCA</name>
<evidence type="ECO:0000256" key="1">
    <source>
        <dbReference type="SAM" id="Phobius"/>
    </source>
</evidence>
<feature type="transmembrane region" description="Helical" evidence="1">
    <location>
        <begin position="176"/>
        <end position="193"/>
    </location>
</feature>
<dbReference type="InterPro" id="IPR013098">
    <property type="entry name" value="Ig_I-set"/>
</dbReference>
<dbReference type="SUPFAM" id="SSF48726">
    <property type="entry name" value="Immunoglobulin"/>
    <property type="match status" value="1"/>
</dbReference>
<keyword evidence="1" id="KW-0472">Membrane</keyword>
<dbReference type="EMBL" id="CAJHJT010000012">
    <property type="protein sequence ID" value="CAD6997485.1"/>
    <property type="molecule type" value="Genomic_DNA"/>
</dbReference>
<dbReference type="Pfam" id="PF07679">
    <property type="entry name" value="I-set"/>
    <property type="match status" value="1"/>
</dbReference>
<dbReference type="Gene3D" id="2.60.40.10">
    <property type="entry name" value="Immunoglobulins"/>
    <property type="match status" value="1"/>
</dbReference>
<dbReference type="OrthoDB" id="10012075at2759"/>
<reference evidence="3" key="1">
    <citation type="submission" date="2020-11" db="EMBL/GenBank/DDBJ databases">
        <authorList>
            <person name="Whitehead M."/>
        </authorList>
    </citation>
    <scope>NUCLEOTIDE SEQUENCE</scope>
    <source>
        <strain evidence="3">EGII</strain>
    </source>
</reference>
<evidence type="ECO:0000313" key="4">
    <source>
        <dbReference type="Proteomes" id="UP000606786"/>
    </source>
</evidence>
<dbReference type="Proteomes" id="UP000606786">
    <property type="component" value="Unassembled WGS sequence"/>
</dbReference>
<comment type="caution">
    <text evidence="3">The sequence shown here is derived from an EMBL/GenBank/DDBJ whole genome shotgun (WGS) entry which is preliminary data.</text>
</comment>
<sequence>MAIGIGLFALTETLQGNPSYKATMRLTITNIQKSDYGSYKCVAKNPRGEMDGTIKLYMSSPPTTLPPPTTTTTRRTTIAPAWDIFSTPIYGIMPTNSVIVIDKLGSKYQSNLNEIGKSEQKLTGENPKGYDWSKDKSVATRMQLWLPKCTFCSYSNNNNNNNYKATYYIQRMCCNYAMLIAFVGILLVTWLQTAMMQMATAIKTATKTTNVARALEAEADSAIRVAPYANTTTVVLSGKDDQKTIRKELATTIEQTTKQMKQYAFCMLKRVIYKQA</sequence>